<evidence type="ECO:0000256" key="2">
    <source>
        <dbReference type="ARBA" id="ARBA00022723"/>
    </source>
</evidence>
<evidence type="ECO:0000256" key="4">
    <source>
        <dbReference type="PIRSR" id="PIRSR000343-1"/>
    </source>
</evidence>
<sequence length="223" mass="24029">MTTTPVELADLSLSAAMKQGSAAEHDQAEHSLFMERLLGGKVNEAGYVAYLRALRPVYATLETLGRELTGDPIAGPLIDAGLERTAAIDDDLAHWAPGEPVDTDSEAAAAYAAAIAASASWGGLYLAHHYTRYLGDLSGGQAVGALLNRTFDLNGRGLAFYDFAEIGKNKPYKDVYREKLDAVGDALSPQDRLRVVDEVRRAFELNRALFAELGAQLDVFARD</sequence>
<dbReference type="InterPro" id="IPR016053">
    <property type="entry name" value="Haem_Oase-like"/>
</dbReference>
<dbReference type="GO" id="GO:0006979">
    <property type="term" value="P:response to oxidative stress"/>
    <property type="evidence" value="ECO:0007669"/>
    <property type="project" value="TreeGrafter"/>
</dbReference>
<evidence type="ECO:0000256" key="5">
    <source>
        <dbReference type="PIRSR" id="PIRSR000343-2"/>
    </source>
</evidence>
<feature type="binding site" evidence="4">
    <location>
        <position position="18"/>
    </location>
    <ligand>
        <name>heme b</name>
        <dbReference type="ChEBI" id="CHEBI:60344"/>
    </ligand>
</feature>
<keyword evidence="3 5" id="KW-0408">Iron</keyword>
<keyword evidence="7" id="KW-1185">Reference proteome</keyword>
<evidence type="ECO:0000313" key="7">
    <source>
        <dbReference type="Proteomes" id="UP000239814"/>
    </source>
</evidence>
<dbReference type="KEGG" id="git:C6V83_05210"/>
<feature type="binding site" evidence="4">
    <location>
        <position position="130"/>
    </location>
    <ligand>
        <name>heme b</name>
        <dbReference type="ChEBI" id="CHEBI:60344"/>
    </ligand>
</feature>
<organism evidence="6 7">
    <name type="scientific">Gordonia iterans</name>
    <dbReference type="NCBI Taxonomy" id="1004901"/>
    <lineage>
        <taxon>Bacteria</taxon>
        <taxon>Bacillati</taxon>
        <taxon>Actinomycetota</taxon>
        <taxon>Actinomycetes</taxon>
        <taxon>Mycobacteriales</taxon>
        <taxon>Gordoniaceae</taxon>
        <taxon>Gordonia</taxon>
    </lineage>
</organism>
<dbReference type="PANTHER" id="PTHR10720:SF0">
    <property type="entry name" value="HEME OXYGENASE"/>
    <property type="match status" value="1"/>
</dbReference>
<dbReference type="CDD" id="cd19165">
    <property type="entry name" value="HemeO"/>
    <property type="match status" value="1"/>
</dbReference>
<keyword evidence="2 5" id="KW-0479">Metal-binding</keyword>
<dbReference type="SUPFAM" id="SSF48613">
    <property type="entry name" value="Heme oxygenase-like"/>
    <property type="match status" value="1"/>
</dbReference>
<keyword evidence="1 4" id="KW-0349">Heme</keyword>
<dbReference type="InterPro" id="IPR016084">
    <property type="entry name" value="Haem_Oase-like_multi-hlx"/>
</dbReference>
<evidence type="ECO:0000256" key="3">
    <source>
        <dbReference type="ARBA" id="ARBA00023004"/>
    </source>
</evidence>
<protein>
    <submittedName>
        <fullName evidence="6">Biliverdin-producing heme oxygenase</fullName>
    </submittedName>
</protein>
<dbReference type="OrthoDB" id="5493802at2"/>
<dbReference type="PRINTS" id="PR00088">
    <property type="entry name" value="HAEMOXYGNASE"/>
</dbReference>
<dbReference type="Proteomes" id="UP000239814">
    <property type="component" value="Chromosome"/>
</dbReference>
<dbReference type="PIRSF" id="PIRSF000343">
    <property type="entry name" value="Haem_Oase"/>
    <property type="match status" value="1"/>
</dbReference>
<dbReference type="GO" id="GO:0020037">
    <property type="term" value="F:heme binding"/>
    <property type="evidence" value="ECO:0007669"/>
    <property type="project" value="TreeGrafter"/>
</dbReference>
<proteinExistence type="predicted"/>
<dbReference type="EMBL" id="CP027433">
    <property type="protein sequence ID" value="AVL99763.1"/>
    <property type="molecule type" value="Genomic_DNA"/>
</dbReference>
<dbReference type="GO" id="GO:0004392">
    <property type="term" value="F:heme oxygenase (decyclizing) activity"/>
    <property type="evidence" value="ECO:0007669"/>
    <property type="project" value="InterPro"/>
</dbReference>
<dbReference type="GO" id="GO:0046872">
    <property type="term" value="F:metal ion binding"/>
    <property type="evidence" value="ECO:0007669"/>
    <property type="project" value="UniProtKB-KW"/>
</dbReference>
<name>A0A2S0KDN9_9ACTN</name>
<dbReference type="Gene3D" id="1.20.910.10">
    <property type="entry name" value="Heme oxygenase-like"/>
    <property type="match status" value="1"/>
</dbReference>
<feature type="binding site" description="axial binding residue" evidence="5">
    <location>
        <position position="25"/>
    </location>
    <ligand>
        <name>heme b</name>
        <dbReference type="ChEBI" id="CHEBI:60344"/>
    </ligand>
    <ligandPart>
        <name>Fe</name>
        <dbReference type="ChEBI" id="CHEBI:18248"/>
    </ligandPart>
</feature>
<dbReference type="Pfam" id="PF01126">
    <property type="entry name" value="Heme_oxygenase"/>
    <property type="match status" value="1"/>
</dbReference>
<dbReference type="PANTHER" id="PTHR10720">
    <property type="entry name" value="HEME OXYGENASE"/>
    <property type="match status" value="1"/>
</dbReference>
<reference evidence="6 7" key="1">
    <citation type="submission" date="2018-03" db="EMBL/GenBank/DDBJ databases">
        <title>Characteristics and genome of n-alkane degrading marine bacteria Gordonia iterans isolated from crude oil contaminated in Tae-an, South Korea.</title>
        <authorList>
            <person name="Lee S.-S."/>
            <person name="Kim H."/>
        </authorList>
    </citation>
    <scope>NUCLEOTIDE SEQUENCE [LARGE SCALE GENOMIC DNA]</scope>
    <source>
        <strain evidence="6 7">Co17</strain>
    </source>
</reference>
<dbReference type="GO" id="GO:0042167">
    <property type="term" value="P:heme catabolic process"/>
    <property type="evidence" value="ECO:0007669"/>
    <property type="project" value="TreeGrafter"/>
</dbReference>
<evidence type="ECO:0000256" key="1">
    <source>
        <dbReference type="ARBA" id="ARBA00022617"/>
    </source>
</evidence>
<dbReference type="AlphaFoldDB" id="A0A2S0KDN9"/>
<gene>
    <name evidence="6" type="ORF">C6V83_05210</name>
</gene>
<dbReference type="GO" id="GO:0006788">
    <property type="term" value="P:heme oxidation"/>
    <property type="evidence" value="ECO:0007669"/>
    <property type="project" value="InterPro"/>
</dbReference>
<evidence type="ECO:0000313" key="6">
    <source>
        <dbReference type="EMBL" id="AVL99763.1"/>
    </source>
</evidence>
<dbReference type="InterPro" id="IPR002051">
    <property type="entry name" value="Haem_Oase"/>
</dbReference>
<accession>A0A2S0KDN9</accession>
<dbReference type="RefSeq" id="WP_105941498.1">
    <property type="nucleotide sequence ID" value="NZ_CP027433.1"/>
</dbReference>
<feature type="binding site" evidence="4">
    <location>
        <position position="177"/>
    </location>
    <ligand>
        <name>heme b</name>
        <dbReference type="ChEBI" id="CHEBI:60344"/>
    </ligand>
</feature>